<dbReference type="AlphaFoldDB" id="A0A0W8DYM8"/>
<evidence type="ECO:0000313" key="3">
    <source>
        <dbReference type="EMBL" id="KUG01337.1"/>
    </source>
</evidence>
<keyword evidence="1" id="KW-1133">Transmembrane helix</keyword>
<protein>
    <submittedName>
        <fullName evidence="3">Uncharacterized protein</fullName>
    </submittedName>
</protein>
<evidence type="ECO:0000256" key="1">
    <source>
        <dbReference type="SAM" id="Phobius"/>
    </source>
</evidence>
<evidence type="ECO:0000313" key="2">
    <source>
        <dbReference type="EMBL" id="KUF89073.1"/>
    </source>
</evidence>
<evidence type="ECO:0000313" key="4">
    <source>
        <dbReference type="Proteomes" id="UP000052943"/>
    </source>
</evidence>
<keyword evidence="1" id="KW-0812">Transmembrane</keyword>
<reference evidence="3 4" key="1">
    <citation type="submission" date="2015-11" db="EMBL/GenBank/DDBJ databases">
        <title>Genomes and virulence difference between two physiological races of Phytophthora nicotianae.</title>
        <authorList>
            <person name="Liu H."/>
            <person name="Ma X."/>
            <person name="Yu H."/>
            <person name="Fang D."/>
            <person name="Li Y."/>
            <person name="Wang X."/>
            <person name="Wang W."/>
            <person name="Dong Y."/>
            <person name="Xiao B."/>
        </authorList>
    </citation>
    <scope>NUCLEOTIDE SEQUENCE [LARGE SCALE GENOMIC DNA]</scope>
    <source>
        <strain evidence="3">Race 0</strain>
        <strain evidence="4">race 0</strain>
    </source>
</reference>
<dbReference type="EMBL" id="LNFO01000343">
    <property type="protein sequence ID" value="KUG01337.1"/>
    <property type="molecule type" value="Genomic_DNA"/>
</dbReference>
<dbReference type="OrthoDB" id="70598at2759"/>
<feature type="transmembrane region" description="Helical" evidence="1">
    <location>
        <begin position="6"/>
        <end position="25"/>
    </location>
</feature>
<accession>A0A0W8DYM8</accession>
<proteinExistence type="predicted"/>
<dbReference type="Proteomes" id="UP000052943">
    <property type="component" value="Unassembled WGS sequence"/>
</dbReference>
<organism evidence="3 4">
    <name type="scientific">Phytophthora nicotianae</name>
    <name type="common">Potato buckeye rot agent</name>
    <name type="synonym">Phytophthora parasitica</name>
    <dbReference type="NCBI Taxonomy" id="4792"/>
    <lineage>
        <taxon>Eukaryota</taxon>
        <taxon>Sar</taxon>
        <taxon>Stramenopiles</taxon>
        <taxon>Oomycota</taxon>
        <taxon>Peronosporomycetes</taxon>
        <taxon>Peronosporales</taxon>
        <taxon>Peronosporaceae</taxon>
        <taxon>Phytophthora</taxon>
    </lineage>
</organism>
<comment type="caution">
    <text evidence="3">The sequence shown here is derived from an EMBL/GenBank/DDBJ whole genome shotgun (WGS) entry which is preliminary data.</text>
</comment>
<keyword evidence="1" id="KW-0472">Membrane</keyword>
<name>A0A0W8DYM8_PHYNI</name>
<gene>
    <name evidence="3" type="ORF">AM587_10014469</name>
    <name evidence="2" type="ORF">AM587_10014888</name>
</gene>
<dbReference type="EMBL" id="LNFO01001739">
    <property type="protein sequence ID" value="KUF89073.1"/>
    <property type="molecule type" value="Genomic_DNA"/>
</dbReference>
<sequence>MKESFVWGLGMAAAFSVVGIIFSSMEETTSPGKFEGSIVIPKDEQ</sequence>